<evidence type="ECO:0000313" key="10">
    <source>
        <dbReference type="EnsemblMetazoa" id="PHUM479090-PA"/>
    </source>
</evidence>
<evidence type="ECO:0000313" key="9">
    <source>
        <dbReference type="EMBL" id="EEB17698.1"/>
    </source>
</evidence>
<dbReference type="VEuPathDB" id="VectorBase:PHUM479090"/>
<evidence type="ECO:0000256" key="2">
    <source>
        <dbReference type="ARBA" id="ARBA00004269"/>
    </source>
</evidence>
<keyword evidence="5" id="KW-1133">Transmembrane helix</keyword>
<dbReference type="InterPro" id="IPR019130">
    <property type="entry name" value="Macoilin"/>
</dbReference>
<evidence type="ECO:0000256" key="6">
    <source>
        <dbReference type="ARBA" id="ARBA00023136"/>
    </source>
</evidence>
<dbReference type="GO" id="GO:0031965">
    <property type="term" value="C:nuclear membrane"/>
    <property type="evidence" value="ECO:0007669"/>
    <property type="project" value="UniProtKB-SubCell"/>
</dbReference>
<organism>
    <name type="scientific">Pediculus humanus subsp. corporis</name>
    <name type="common">Body louse</name>
    <dbReference type="NCBI Taxonomy" id="121224"/>
    <lineage>
        <taxon>Eukaryota</taxon>
        <taxon>Metazoa</taxon>
        <taxon>Ecdysozoa</taxon>
        <taxon>Arthropoda</taxon>
        <taxon>Hexapoda</taxon>
        <taxon>Insecta</taxon>
        <taxon>Pterygota</taxon>
        <taxon>Neoptera</taxon>
        <taxon>Paraneoptera</taxon>
        <taxon>Psocodea</taxon>
        <taxon>Troctomorpha</taxon>
        <taxon>Phthiraptera</taxon>
        <taxon>Anoplura</taxon>
        <taxon>Pediculidae</taxon>
        <taxon>Pediculus</taxon>
    </lineage>
</organism>
<evidence type="ECO:0000256" key="1">
    <source>
        <dbReference type="ARBA" id="ARBA00004232"/>
    </source>
</evidence>
<dbReference type="KEGG" id="phu:Phum_PHUM479090"/>
<feature type="compositionally biased region" description="Basic and acidic residues" evidence="8">
    <location>
        <begin position="260"/>
        <end position="271"/>
    </location>
</feature>
<dbReference type="OrthoDB" id="6517071at2759"/>
<protein>
    <submittedName>
        <fullName evidence="9 10">Uncharacterized protein</fullName>
    </submittedName>
</protein>
<dbReference type="STRING" id="121224.E0VWE7"/>
<keyword evidence="3" id="KW-0812">Transmembrane</keyword>
<keyword evidence="4" id="KW-0256">Endoplasmic reticulum</keyword>
<keyword evidence="7" id="KW-0539">Nucleus</keyword>
<dbReference type="PANTHER" id="PTHR13289">
    <property type="entry name" value="PROTEIN PHOSPHATASE 1-BINDING PROTEIN BIFOCAL"/>
    <property type="match status" value="1"/>
</dbReference>
<dbReference type="GO" id="GO:0023041">
    <property type="term" value="P:neuronal signal transduction"/>
    <property type="evidence" value="ECO:0007669"/>
    <property type="project" value="InterPro"/>
</dbReference>
<dbReference type="PANTHER" id="PTHR13289:SF3">
    <property type="entry name" value="BIFOCAL, ISOFORM F"/>
    <property type="match status" value="1"/>
</dbReference>
<gene>
    <name evidence="10" type="primary">8239434</name>
    <name evidence="9" type="ORF">Phum_PHUM479090</name>
</gene>
<keyword evidence="6" id="KW-0472">Membrane</keyword>
<dbReference type="GeneID" id="8239434"/>
<dbReference type="GO" id="GO:0030867">
    <property type="term" value="C:rough endoplasmic reticulum membrane"/>
    <property type="evidence" value="ECO:0007669"/>
    <property type="project" value="UniProtKB-SubCell"/>
</dbReference>
<accession>E0VWE7</accession>
<reference evidence="9" key="1">
    <citation type="submission" date="2007-04" db="EMBL/GenBank/DDBJ databases">
        <title>Annotation of Pediculus humanus corporis strain USDA.</title>
        <authorList>
            <person name="Kirkness E."/>
            <person name="Hannick L."/>
            <person name="Hass B."/>
            <person name="Bruggner R."/>
            <person name="Lawson D."/>
            <person name="Bidwell S."/>
            <person name="Joardar V."/>
            <person name="Caler E."/>
            <person name="Walenz B."/>
            <person name="Inman J."/>
            <person name="Schobel S."/>
            <person name="Galinsky K."/>
            <person name="Amedeo P."/>
            <person name="Strausberg R."/>
        </authorList>
    </citation>
    <scope>NUCLEOTIDE SEQUENCE</scope>
    <source>
        <strain evidence="9">USDA</strain>
    </source>
</reference>
<evidence type="ECO:0000256" key="7">
    <source>
        <dbReference type="ARBA" id="ARBA00023242"/>
    </source>
</evidence>
<evidence type="ECO:0000256" key="4">
    <source>
        <dbReference type="ARBA" id="ARBA00022824"/>
    </source>
</evidence>
<dbReference type="GO" id="GO:0006935">
    <property type="term" value="P:chemotaxis"/>
    <property type="evidence" value="ECO:0007669"/>
    <property type="project" value="TreeGrafter"/>
</dbReference>
<feature type="region of interest" description="Disordered" evidence="8">
    <location>
        <begin position="258"/>
        <end position="287"/>
    </location>
</feature>
<dbReference type="GO" id="GO:0008017">
    <property type="term" value="F:microtubule binding"/>
    <property type="evidence" value="ECO:0007669"/>
    <property type="project" value="TreeGrafter"/>
</dbReference>
<name>E0VWE7_PEDHC</name>
<dbReference type="CTD" id="8239434"/>
<proteinExistence type="predicted"/>
<reference evidence="10" key="3">
    <citation type="submission" date="2020-05" db="UniProtKB">
        <authorList>
            <consortium name="EnsemblMetazoa"/>
        </authorList>
    </citation>
    <scope>IDENTIFICATION</scope>
    <source>
        <strain evidence="10">USDA</strain>
    </source>
</reference>
<evidence type="ECO:0000256" key="8">
    <source>
        <dbReference type="SAM" id="MobiDB-lite"/>
    </source>
</evidence>
<dbReference type="OMA" id="QDFGMSN"/>
<dbReference type="Proteomes" id="UP000009046">
    <property type="component" value="Unassembled WGS sequence"/>
</dbReference>
<dbReference type="eggNOG" id="ENOG502S3KP">
    <property type="taxonomic scope" value="Eukaryota"/>
</dbReference>
<sequence length="668" mass="75122">MAVDEWRLINSNIPQWKKDLIIRRRAVGQVLPTESGSVELTCPSVVAAVRLAEYSVDSNFFRSCRSKREQTGAHKNMRFVEQVNASHDFVEPSIILGIKDIITKIESGSSVDLKMGEEKSAKKNSSSSIINDKKSNNLCFGDGDDCASDSSEELKYGPGIVSKLKSKYLSLTLRENQGKVRPSLNSLRKATSLENILNGEEGEKSGDHKSNYLKKIQLADNESSESRHRGLVRNNKESMKRARSVEVLTKYDRGNFISQKNEENNKDDVKNSRKRISSVSVEEKELPPPDLVKQTLQIFEKSQNSNNVSNYKNKVQKKVPEYVSGKKSVVNCSKSFRPKQNGIENGKISKIVKTSVNNYSLNSISNRSKSYEKIISKNIENCVENNSNSIPKPDIIDTVEKRKIALKRENSNESVIINKNSNNENIVKPIIKDDDNHVEKNFQLPSNHKENGLSLDLTDLAVSQNNRKKGAAIVNSTSKNNGTENGGILTDYSSETKRCISPVLVRAPPSILSSELNSTHTTTPSQPMKQVGVIRPIVTNKKFQSNSIKQQVVNKCQLTEREIEKNLINQVKSIEQPVTKVIVSLKKSSEECFTNDGTKSSDNVVKRGQYWDKKPNSMIFNFSNRKTVPDYIENDGLILTPRKEKPKISSKYIYIYIYTDLNKSVCFK</sequence>
<dbReference type="EnsemblMetazoa" id="PHUM479090-RA">
    <property type="protein sequence ID" value="PHUM479090-PA"/>
    <property type="gene ID" value="PHUM479090"/>
</dbReference>
<dbReference type="InParanoid" id="E0VWE7"/>
<reference evidence="9" key="2">
    <citation type="submission" date="2007-04" db="EMBL/GenBank/DDBJ databases">
        <title>The genome of the human body louse.</title>
        <authorList>
            <consortium name="The Human Body Louse Genome Consortium"/>
            <person name="Kirkness E."/>
            <person name="Walenz B."/>
            <person name="Hass B."/>
            <person name="Bruggner R."/>
            <person name="Strausberg R."/>
        </authorList>
    </citation>
    <scope>NUCLEOTIDE SEQUENCE</scope>
    <source>
        <strain evidence="9">USDA</strain>
    </source>
</reference>
<evidence type="ECO:0000256" key="5">
    <source>
        <dbReference type="ARBA" id="ARBA00022989"/>
    </source>
</evidence>
<dbReference type="EMBL" id="AAZO01005802">
    <property type="status" value="NOT_ANNOTATED_CDS"/>
    <property type="molecule type" value="Genomic_DNA"/>
</dbReference>
<dbReference type="EMBL" id="DS235819">
    <property type="protein sequence ID" value="EEB17698.1"/>
    <property type="molecule type" value="Genomic_DNA"/>
</dbReference>
<dbReference type="AlphaFoldDB" id="E0VWE7"/>
<keyword evidence="11" id="KW-1185">Reference proteome</keyword>
<dbReference type="RefSeq" id="XP_002430436.1">
    <property type="nucleotide sequence ID" value="XM_002430391.1"/>
</dbReference>
<evidence type="ECO:0000256" key="3">
    <source>
        <dbReference type="ARBA" id="ARBA00022692"/>
    </source>
</evidence>
<comment type="subcellular location">
    <subcellularLocation>
        <location evidence="1">Nucleus membrane</location>
        <topology evidence="1">Multi-pass membrane protein</topology>
    </subcellularLocation>
    <subcellularLocation>
        <location evidence="2">Rough endoplasmic reticulum membrane</location>
        <topology evidence="2">Multi-pass membrane protein</topology>
    </subcellularLocation>
</comment>
<evidence type="ECO:0000313" key="11">
    <source>
        <dbReference type="Proteomes" id="UP000009046"/>
    </source>
</evidence>
<dbReference type="HOGENOM" id="CLU_411220_0_0_1"/>